<dbReference type="HOGENOM" id="CLU_2572930_0_0_4"/>
<keyword evidence="2" id="KW-1185">Reference proteome</keyword>
<gene>
    <name evidence="1" type="ordered locus">Veis_0190</name>
</gene>
<reference evidence="2" key="1">
    <citation type="submission" date="2006-12" db="EMBL/GenBank/DDBJ databases">
        <title>Complete sequence of chromosome 1 of Verminephrobacter eiseniae EF01-2.</title>
        <authorList>
            <person name="Copeland A."/>
            <person name="Lucas S."/>
            <person name="Lapidus A."/>
            <person name="Barry K."/>
            <person name="Detter J.C."/>
            <person name="Glavina del Rio T."/>
            <person name="Dalin E."/>
            <person name="Tice H."/>
            <person name="Pitluck S."/>
            <person name="Chertkov O."/>
            <person name="Brettin T."/>
            <person name="Bruce D."/>
            <person name="Han C."/>
            <person name="Tapia R."/>
            <person name="Gilna P."/>
            <person name="Schmutz J."/>
            <person name="Larimer F."/>
            <person name="Land M."/>
            <person name="Hauser L."/>
            <person name="Kyrpides N."/>
            <person name="Kim E."/>
            <person name="Stahl D."/>
            <person name="Richardson P."/>
        </authorList>
    </citation>
    <scope>NUCLEOTIDE SEQUENCE [LARGE SCALE GENOMIC DNA]</scope>
    <source>
        <strain evidence="2">EF01-2</strain>
    </source>
</reference>
<accession>A1WEC5</accession>
<dbReference type="KEGG" id="vei:Veis_0190"/>
<protein>
    <submittedName>
        <fullName evidence="1">Uncharacterized protein</fullName>
    </submittedName>
</protein>
<proteinExistence type="predicted"/>
<sequence>MAPKHTVAAGIAHGQRRRKPVALRAAAGLSSFDSGPDFAPDLATKPGALSYTLHFLNAGERVHSGNTPVTQFPPHWVPATA</sequence>
<organism evidence="1 2">
    <name type="scientific">Verminephrobacter eiseniae (strain EF01-2)</name>
    <dbReference type="NCBI Taxonomy" id="391735"/>
    <lineage>
        <taxon>Bacteria</taxon>
        <taxon>Pseudomonadati</taxon>
        <taxon>Pseudomonadota</taxon>
        <taxon>Betaproteobacteria</taxon>
        <taxon>Burkholderiales</taxon>
        <taxon>Comamonadaceae</taxon>
        <taxon>Verminephrobacter</taxon>
    </lineage>
</organism>
<dbReference type="Proteomes" id="UP000000374">
    <property type="component" value="Chromosome"/>
</dbReference>
<evidence type="ECO:0000313" key="2">
    <source>
        <dbReference type="Proteomes" id="UP000000374"/>
    </source>
</evidence>
<dbReference type="AlphaFoldDB" id="A1WEC5"/>
<evidence type="ECO:0000313" key="1">
    <source>
        <dbReference type="EMBL" id="ABM55982.1"/>
    </source>
</evidence>
<name>A1WEC5_VEREI</name>
<dbReference type="STRING" id="391735.Veis_0190"/>
<dbReference type="EMBL" id="CP000542">
    <property type="protein sequence ID" value="ABM55982.1"/>
    <property type="molecule type" value="Genomic_DNA"/>
</dbReference>